<comment type="similarity">
    <text evidence="3">Belongs to the mitochondrion-specific ribosomal protein mS38 family.</text>
</comment>
<dbReference type="EMBL" id="DS469507">
    <property type="protein sequence ID" value="EDO49852.1"/>
    <property type="molecule type" value="Genomic_DNA"/>
</dbReference>
<keyword evidence="8" id="KW-1185">Reference proteome</keyword>
<feature type="compositionally biased region" description="Basic residues" evidence="5">
    <location>
        <begin position="144"/>
        <end position="165"/>
    </location>
</feature>
<dbReference type="SMART" id="SM01155">
    <property type="entry name" value="DUF1713"/>
    <property type="match status" value="1"/>
</dbReference>
<evidence type="ECO:0000313" key="8">
    <source>
        <dbReference type="Proteomes" id="UP000001593"/>
    </source>
</evidence>
<dbReference type="InterPro" id="IPR013177">
    <property type="entry name" value="Ribosomal_mS38_C"/>
</dbReference>
<feature type="compositionally biased region" description="Basic and acidic residues" evidence="5">
    <location>
        <begin position="180"/>
        <end position="191"/>
    </location>
</feature>
<dbReference type="PANTHER" id="PTHR32035:SF3">
    <property type="entry name" value="SMALL RIBOSOMAL SUBUNIT PROTEIN MS38"/>
    <property type="match status" value="1"/>
</dbReference>
<sequence>MEFSIAARGSRRSVSYLVRHFVGFRSGQRTTKKVCNGLNRFVLTSSEMTSIKEHQLTECCWPACSLPMTLTSSMARLSLETFTRQLSDRQSTYLPGLGERGHSVKNDPQTPFDGILGDIPLDEVIIGYSPDSENTVSLSSVLKKRKQKMNQHKYKKRRKRDRFKRRNLENIKERKKRVKEKSDEREKQAVM</sequence>
<dbReference type="Proteomes" id="UP000001593">
    <property type="component" value="Unassembled WGS sequence"/>
</dbReference>
<gene>
    <name evidence="7" type="ORF">NEMVEDRAFT_v1g237725</name>
</gene>
<evidence type="ECO:0000259" key="6">
    <source>
        <dbReference type="SMART" id="SM01155"/>
    </source>
</evidence>
<dbReference type="InParanoid" id="A7REV3"/>
<organism evidence="7 8">
    <name type="scientific">Nematostella vectensis</name>
    <name type="common">Starlet sea anemone</name>
    <dbReference type="NCBI Taxonomy" id="45351"/>
    <lineage>
        <taxon>Eukaryota</taxon>
        <taxon>Metazoa</taxon>
        <taxon>Cnidaria</taxon>
        <taxon>Anthozoa</taxon>
        <taxon>Hexacorallia</taxon>
        <taxon>Actiniaria</taxon>
        <taxon>Edwardsiidae</taxon>
        <taxon>Nematostella</taxon>
    </lineage>
</organism>
<evidence type="ECO:0000256" key="5">
    <source>
        <dbReference type="SAM" id="MobiDB-lite"/>
    </source>
</evidence>
<proteinExistence type="inferred from homology"/>
<dbReference type="AlphaFoldDB" id="A7REV3"/>
<keyword evidence="2" id="KW-0496">Mitochondrion</keyword>
<reference evidence="7 8" key="1">
    <citation type="journal article" date="2007" name="Science">
        <title>Sea anemone genome reveals ancestral eumetazoan gene repertoire and genomic organization.</title>
        <authorList>
            <person name="Putnam N.H."/>
            <person name="Srivastava M."/>
            <person name="Hellsten U."/>
            <person name="Dirks B."/>
            <person name="Chapman J."/>
            <person name="Salamov A."/>
            <person name="Terry A."/>
            <person name="Shapiro H."/>
            <person name="Lindquist E."/>
            <person name="Kapitonov V.V."/>
            <person name="Jurka J."/>
            <person name="Genikhovich G."/>
            <person name="Grigoriev I.V."/>
            <person name="Lucas S.M."/>
            <person name="Steele R.E."/>
            <person name="Finnerty J.R."/>
            <person name="Technau U."/>
            <person name="Martindale M.Q."/>
            <person name="Rokhsar D.S."/>
        </authorList>
    </citation>
    <scope>NUCLEOTIDE SEQUENCE [LARGE SCALE GENOMIC DNA]</scope>
    <source>
        <strain evidence="8">CH2 X CH6</strain>
    </source>
</reference>
<name>A7REV3_NEMVE</name>
<feature type="region of interest" description="Disordered" evidence="5">
    <location>
        <begin position="144"/>
        <end position="191"/>
    </location>
</feature>
<evidence type="ECO:0000256" key="3">
    <source>
        <dbReference type="ARBA" id="ARBA00035647"/>
    </source>
</evidence>
<dbReference type="GO" id="GO:0005739">
    <property type="term" value="C:mitochondrion"/>
    <property type="evidence" value="ECO:0000318"/>
    <property type="project" value="GO_Central"/>
</dbReference>
<dbReference type="PANTHER" id="PTHR32035">
    <property type="entry name" value="AURORA KINASE A-INTERACTING PROTEIN"/>
    <property type="match status" value="1"/>
</dbReference>
<evidence type="ECO:0000256" key="2">
    <source>
        <dbReference type="ARBA" id="ARBA00023128"/>
    </source>
</evidence>
<feature type="domain" description="Ribosomal protein mS38 C-terminal" evidence="6">
    <location>
        <begin position="137"/>
        <end position="170"/>
    </location>
</feature>
<dbReference type="Pfam" id="PF08213">
    <property type="entry name" value="COX24_C"/>
    <property type="match status" value="1"/>
</dbReference>
<accession>A7REV3</accession>
<dbReference type="HOGENOM" id="CLU_1423061_0_0_1"/>
<comment type="subcellular location">
    <subcellularLocation>
        <location evidence="1">Mitochondrion</location>
    </subcellularLocation>
</comment>
<evidence type="ECO:0000256" key="1">
    <source>
        <dbReference type="ARBA" id="ARBA00004173"/>
    </source>
</evidence>
<dbReference type="OrthoDB" id="529367at2759"/>
<dbReference type="KEGG" id="nve:5522287"/>
<protein>
    <recommendedName>
        <fullName evidence="4">Small ribosomal subunit protein mS38</fullName>
    </recommendedName>
</protein>
<evidence type="ECO:0000256" key="4">
    <source>
        <dbReference type="ARBA" id="ARBA00035682"/>
    </source>
</evidence>
<evidence type="ECO:0000313" key="7">
    <source>
        <dbReference type="EMBL" id="EDO49852.1"/>
    </source>
</evidence>